<dbReference type="EMBL" id="NPDU01000015">
    <property type="protein sequence ID" value="PJZ62498.1"/>
    <property type="molecule type" value="Genomic_DNA"/>
</dbReference>
<organism evidence="2 5">
    <name type="scientific">Leptospira adleri</name>
    <dbReference type="NCBI Taxonomy" id="2023186"/>
    <lineage>
        <taxon>Bacteria</taxon>
        <taxon>Pseudomonadati</taxon>
        <taxon>Spirochaetota</taxon>
        <taxon>Spirochaetia</taxon>
        <taxon>Leptospirales</taxon>
        <taxon>Leptospiraceae</taxon>
        <taxon>Leptospira</taxon>
    </lineage>
</organism>
<accession>A0A2M9YMU5</accession>
<dbReference type="Proteomes" id="UP000232188">
    <property type="component" value="Unassembled WGS sequence"/>
</dbReference>
<dbReference type="RefSeq" id="WP_100786073.1">
    <property type="nucleotide sequence ID" value="NZ_NPDU01000015.1"/>
</dbReference>
<evidence type="ECO:0000313" key="2">
    <source>
        <dbReference type="EMBL" id="PJZ52866.1"/>
    </source>
</evidence>
<evidence type="ECO:0000313" key="4">
    <source>
        <dbReference type="Proteomes" id="UP000232149"/>
    </source>
</evidence>
<keyword evidence="4" id="KW-1185">Reference proteome</keyword>
<protein>
    <submittedName>
        <fullName evidence="2">Sugar:proton symporter</fullName>
    </submittedName>
</protein>
<evidence type="ECO:0000313" key="5">
    <source>
        <dbReference type="Proteomes" id="UP000232188"/>
    </source>
</evidence>
<reference evidence="4 5" key="1">
    <citation type="submission" date="2017-07" db="EMBL/GenBank/DDBJ databases">
        <title>Leptospira spp. isolated from tropical soils.</title>
        <authorList>
            <person name="Thibeaux R."/>
            <person name="Iraola G."/>
            <person name="Ferres I."/>
            <person name="Bierque E."/>
            <person name="Girault D."/>
            <person name="Soupe-Gilbert M.-E."/>
            <person name="Picardeau M."/>
            <person name="Goarant C."/>
        </authorList>
    </citation>
    <scope>NUCLEOTIDE SEQUENCE [LARGE SCALE GENOMIC DNA]</scope>
    <source>
        <strain evidence="2 5">FH2-B-C1</strain>
        <strain evidence="3 4">FH2-B-D1</strain>
    </source>
</reference>
<keyword evidence="1" id="KW-0472">Membrane</keyword>
<feature type="transmembrane region" description="Helical" evidence="1">
    <location>
        <begin position="6"/>
        <end position="24"/>
    </location>
</feature>
<gene>
    <name evidence="3" type="ORF">CH376_07600</name>
    <name evidence="2" type="ORF">CH380_12435</name>
</gene>
<dbReference type="Proteomes" id="UP000232149">
    <property type="component" value="Unassembled WGS sequence"/>
</dbReference>
<evidence type="ECO:0000313" key="3">
    <source>
        <dbReference type="EMBL" id="PJZ62498.1"/>
    </source>
</evidence>
<sequence>MKIRQWISIVFLFACFLLVSFYFLKNVEYKPKDPLELANRFLNLLITKNLEEAYSFTNENAIVGTSFEGFQKKVDKEIGKGDLSRCDLSISDYYPKQSYGNRLRRLWNRSPTEVDQFNIEYDPCGIPFRISLRLNRNGEWKVVNFQSHAE</sequence>
<comment type="caution">
    <text evidence="2">The sequence shown here is derived from an EMBL/GenBank/DDBJ whole genome shotgun (WGS) entry which is preliminary data.</text>
</comment>
<proteinExistence type="predicted"/>
<dbReference type="AlphaFoldDB" id="A0A2M9YMU5"/>
<dbReference type="PROSITE" id="PS51257">
    <property type="entry name" value="PROKAR_LIPOPROTEIN"/>
    <property type="match status" value="1"/>
</dbReference>
<name>A0A2M9YMU5_9LEPT</name>
<keyword evidence="1" id="KW-0812">Transmembrane</keyword>
<keyword evidence="1" id="KW-1133">Transmembrane helix</keyword>
<dbReference type="EMBL" id="NPDV01000010">
    <property type="protein sequence ID" value="PJZ52866.1"/>
    <property type="molecule type" value="Genomic_DNA"/>
</dbReference>
<evidence type="ECO:0000256" key="1">
    <source>
        <dbReference type="SAM" id="Phobius"/>
    </source>
</evidence>